<sequence>MLYLKSMLKVIDNTGGQLAECIKVLKKHPKSNASVGDRIVCVIQKAKPLSADTSASGNKVKKGDIVHAVVVRTKQVRNTRDGFNIRFGDNACVLINKSTGEPLGSRIANNDGVVSKQLREKGHSKICSLASKVI</sequence>
<dbReference type="InterPro" id="IPR036853">
    <property type="entry name" value="Ribosomal_uL14_sf"/>
</dbReference>
<dbReference type="GO" id="GO:0003735">
    <property type="term" value="F:structural constituent of ribosome"/>
    <property type="evidence" value="ECO:0007669"/>
    <property type="project" value="InterPro"/>
</dbReference>
<evidence type="ECO:0000256" key="1">
    <source>
        <dbReference type="ARBA" id="ARBA00010745"/>
    </source>
</evidence>
<comment type="caution">
    <text evidence="7">The sequence shown here is derived from an EMBL/GenBank/DDBJ whole genome shotgun (WGS) entry which is preliminary data.</text>
</comment>
<dbReference type="SUPFAM" id="SSF50193">
    <property type="entry name" value="Ribosomal protein L14"/>
    <property type="match status" value="1"/>
</dbReference>
<dbReference type="PANTHER" id="PTHR11761">
    <property type="entry name" value="50S/60S RIBOSOMAL PROTEIN L14/L23"/>
    <property type="match status" value="1"/>
</dbReference>
<evidence type="ECO:0000256" key="6">
    <source>
        <dbReference type="RuleBase" id="RU003949"/>
    </source>
</evidence>
<keyword evidence="8" id="KW-1185">Reference proteome</keyword>
<dbReference type="AlphaFoldDB" id="A0A1E5RGS1"/>
<accession>A0A1E5RGS1</accession>
<dbReference type="CDD" id="cd00337">
    <property type="entry name" value="Ribosomal_uL14"/>
    <property type="match status" value="1"/>
</dbReference>
<dbReference type="STRING" id="56408.A0A1E5RGS1"/>
<comment type="similarity">
    <text evidence="1 6">Belongs to the universal ribosomal protein uL14 family.</text>
</comment>
<dbReference type="FunCoup" id="A0A1E5RGS1">
    <property type="interactions" value="425"/>
</dbReference>
<evidence type="ECO:0000256" key="5">
    <source>
        <dbReference type="ARBA" id="ARBA00040118"/>
    </source>
</evidence>
<dbReference type="EMBL" id="LPNM01000006">
    <property type="protein sequence ID" value="OEJ86109.1"/>
    <property type="molecule type" value="Genomic_DNA"/>
</dbReference>
<gene>
    <name evidence="7" type="ORF">AWRI3579_g1491</name>
</gene>
<name>A0A1E5RGS1_9ASCO</name>
<proteinExistence type="inferred from homology"/>
<dbReference type="Pfam" id="PF00238">
    <property type="entry name" value="Ribosomal_L14"/>
    <property type="match status" value="1"/>
</dbReference>
<dbReference type="GO" id="GO:0070180">
    <property type="term" value="F:large ribosomal subunit rRNA binding"/>
    <property type="evidence" value="ECO:0007669"/>
    <property type="project" value="TreeGrafter"/>
</dbReference>
<dbReference type="OrthoDB" id="274765at2759"/>
<reference evidence="8" key="1">
    <citation type="journal article" date="2016" name="Genome Announc.">
        <title>Genome sequences of three species of Hanseniaspora isolated from spontaneous wine fermentations.</title>
        <authorList>
            <person name="Sternes P.R."/>
            <person name="Lee D."/>
            <person name="Kutyna D.R."/>
            <person name="Borneman A.R."/>
        </authorList>
    </citation>
    <scope>NUCLEOTIDE SEQUENCE [LARGE SCALE GENOMIC DNA]</scope>
    <source>
        <strain evidence="8">AWRI3579</strain>
    </source>
</reference>
<evidence type="ECO:0000256" key="3">
    <source>
        <dbReference type="ARBA" id="ARBA00023274"/>
    </source>
</evidence>
<dbReference type="Gene3D" id="2.40.150.20">
    <property type="entry name" value="Ribosomal protein L14"/>
    <property type="match status" value="1"/>
</dbReference>
<dbReference type="GO" id="GO:0005762">
    <property type="term" value="C:mitochondrial large ribosomal subunit"/>
    <property type="evidence" value="ECO:0007669"/>
    <property type="project" value="TreeGrafter"/>
</dbReference>
<protein>
    <recommendedName>
        <fullName evidence="5">Large ribosomal subunit protein uL14m</fullName>
    </recommendedName>
</protein>
<dbReference type="InParanoid" id="A0A1E5RGS1"/>
<dbReference type="PROSITE" id="PS00049">
    <property type="entry name" value="RIBOSOMAL_L14"/>
    <property type="match status" value="1"/>
</dbReference>
<dbReference type="InterPro" id="IPR005745">
    <property type="entry name" value="Ribosomal_uL14_bac-type"/>
</dbReference>
<dbReference type="InterPro" id="IPR000218">
    <property type="entry name" value="Ribosomal_uL14"/>
</dbReference>
<evidence type="ECO:0000313" key="7">
    <source>
        <dbReference type="EMBL" id="OEJ86109.1"/>
    </source>
</evidence>
<comment type="function">
    <text evidence="4">Component of the mitochondrial ribosome (mitoribosome), a dedicated translation machinery responsible for the synthesis of mitochondrial genome-encoded proteins, including at least some of the essential transmembrane subunits of the mitochondrial respiratory chain. The mitoribosomes are attached to the mitochondrial inner membrane and translation products are cotranslationally integrated into the membrane.</text>
</comment>
<dbReference type="NCBIfam" id="TIGR01067">
    <property type="entry name" value="rplN_bact"/>
    <property type="match status" value="1"/>
</dbReference>
<dbReference type="GO" id="GO:0006412">
    <property type="term" value="P:translation"/>
    <property type="evidence" value="ECO:0007669"/>
    <property type="project" value="InterPro"/>
</dbReference>
<evidence type="ECO:0000256" key="4">
    <source>
        <dbReference type="ARBA" id="ARBA00037226"/>
    </source>
</evidence>
<keyword evidence="3 6" id="KW-0687">Ribonucleoprotein</keyword>
<organism evidence="7 8">
    <name type="scientific">Hanseniaspora osmophila</name>
    <dbReference type="NCBI Taxonomy" id="56408"/>
    <lineage>
        <taxon>Eukaryota</taxon>
        <taxon>Fungi</taxon>
        <taxon>Dikarya</taxon>
        <taxon>Ascomycota</taxon>
        <taxon>Saccharomycotina</taxon>
        <taxon>Saccharomycetes</taxon>
        <taxon>Saccharomycodales</taxon>
        <taxon>Saccharomycodaceae</taxon>
        <taxon>Hanseniaspora</taxon>
    </lineage>
</organism>
<dbReference type="PANTHER" id="PTHR11761:SF3">
    <property type="entry name" value="LARGE RIBOSOMAL SUBUNIT PROTEIN UL14M"/>
    <property type="match status" value="1"/>
</dbReference>
<dbReference type="Proteomes" id="UP000095728">
    <property type="component" value="Unassembled WGS sequence"/>
</dbReference>
<evidence type="ECO:0000256" key="2">
    <source>
        <dbReference type="ARBA" id="ARBA00022980"/>
    </source>
</evidence>
<dbReference type="FunFam" id="2.40.150.20:FF:000005">
    <property type="entry name" value="50S ribosomal protein L14"/>
    <property type="match status" value="1"/>
</dbReference>
<dbReference type="SMART" id="SM01374">
    <property type="entry name" value="Ribosomal_L14"/>
    <property type="match status" value="1"/>
</dbReference>
<dbReference type="InterPro" id="IPR019972">
    <property type="entry name" value="Ribosomal_uL14_CS"/>
</dbReference>
<dbReference type="HAMAP" id="MF_01367">
    <property type="entry name" value="Ribosomal_uL14"/>
    <property type="match status" value="1"/>
</dbReference>
<keyword evidence="2 6" id="KW-0689">Ribosomal protein</keyword>
<evidence type="ECO:0000313" key="8">
    <source>
        <dbReference type="Proteomes" id="UP000095728"/>
    </source>
</evidence>